<reference evidence="2 3" key="1">
    <citation type="journal article" date="2019" name="Nat. Ecol. Evol.">
        <title>Megaphylogeny resolves global patterns of mushroom evolution.</title>
        <authorList>
            <person name="Varga T."/>
            <person name="Krizsan K."/>
            <person name="Foldi C."/>
            <person name="Dima B."/>
            <person name="Sanchez-Garcia M."/>
            <person name="Sanchez-Ramirez S."/>
            <person name="Szollosi G.J."/>
            <person name="Szarkandi J.G."/>
            <person name="Papp V."/>
            <person name="Albert L."/>
            <person name="Andreopoulos W."/>
            <person name="Angelini C."/>
            <person name="Antonin V."/>
            <person name="Barry K.W."/>
            <person name="Bougher N.L."/>
            <person name="Buchanan P."/>
            <person name="Buyck B."/>
            <person name="Bense V."/>
            <person name="Catcheside P."/>
            <person name="Chovatia M."/>
            <person name="Cooper J."/>
            <person name="Damon W."/>
            <person name="Desjardin D."/>
            <person name="Finy P."/>
            <person name="Geml J."/>
            <person name="Haridas S."/>
            <person name="Hughes K."/>
            <person name="Justo A."/>
            <person name="Karasinski D."/>
            <person name="Kautmanova I."/>
            <person name="Kiss B."/>
            <person name="Kocsube S."/>
            <person name="Kotiranta H."/>
            <person name="LaButti K.M."/>
            <person name="Lechner B.E."/>
            <person name="Liimatainen K."/>
            <person name="Lipzen A."/>
            <person name="Lukacs Z."/>
            <person name="Mihaltcheva S."/>
            <person name="Morgado L.N."/>
            <person name="Niskanen T."/>
            <person name="Noordeloos M.E."/>
            <person name="Ohm R.A."/>
            <person name="Ortiz-Santana B."/>
            <person name="Ovrebo C."/>
            <person name="Racz N."/>
            <person name="Riley R."/>
            <person name="Savchenko A."/>
            <person name="Shiryaev A."/>
            <person name="Soop K."/>
            <person name="Spirin V."/>
            <person name="Szebenyi C."/>
            <person name="Tomsovsky M."/>
            <person name="Tulloss R.E."/>
            <person name="Uehling J."/>
            <person name="Grigoriev I.V."/>
            <person name="Vagvolgyi C."/>
            <person name="Papp T."/>
            <person name="Martin F.M."/>
            <person name="Miettinen O."/>
            <person name="Hibbett D.S."/>
            <person name="Nagy L.G."/>
        </authorList>
    </citation>
    <scope>NUCLEOTIDE SEQUENCE [LARGE SCALE GENOMIC DNA]</scope>
    <source>
        <strain evidence="2 3">CBS 962.96</strain>
    </source>
</reference>
<feature type="compositionally biased region" description="Polar residues" evidence="1">
    <location>
        <begin position="277"/>
        <end position="302"/>
    </location>
</feature>
<gene>
    <name evidence="2" type="ORF">K435DRAFT_858287</name>
</gene>
<feature type="region of interest" description="Disordered" evidence="1">
    <location>
        <begin position="147"/>
        <end position="217"/>
    </location>
</feature>
<evidence type="ECO:0000256" key="1">
    <source>
        <dbReference type="SAM" id="MobiDB-lite"/>
    </source>
</evidence>
<dbReference type="Proteomes" id="UP000297245">
    <property type="component" value="Unassembled WGS sequence"/>
</dbReference>
<feature type="compositionally biased region" description="Polar residues" evidence="1">
    <location>
        <begin position="158"/>
        <end position="178"/>
    </location>
</feature>
<feature type="region of interest" description="Disordered" evidence="1">
    <location>
        <begin position="54"/>
        <end position="103"/>
    </location>
</feature>
<sequence length="302" mass="32396">MPRFRAPYISGDGRPHVKLFNRAHHLDARGSEINTVGGNQTITINNYYGSSFDPGQVTQADQRLPGNSVCEQPSSPQIQLTGQQTLADPTPPNDPVQDPGKPRGSCKSGVFRFFKMLIAFFSCGTILPSFCHHRQLGEGGASDGLQHDIPLSDMASPSYGSNAITPTTTDSYHRSQQPGGMRMPEPIRFPSPEVHRQDGGPTSPSNPSPWAPGSHVTTGLAPLERAHTLQFPMPTLEHSTVASWGSATQTPAHYHGHSLASPSTTSPWILESDVTGPGTQALQRSATDSFGQPAHPSTFSSR</sequence>
<organism evidence="2 3">
    <name type="scientific">Dendrothele bispora (strain CBS 962.96)</name>
    <dbReference type="NCBI Taxonomy" id="1314807"/>
    <lineage>
        <taxon>Eukaryota</taxon>
        <taxon>Fungi</taxon>
        <taxon>Dikarya</taxon>
        <taxon>Basidiomycota</taxon>
        <taxon>Agaricomycotina</taxon>
        <taxon>Agaricomycetes</taxon>
        <taxon>Agaricomycetidae</taxon>
        <taxon>Agaricales</taxon>
        <taxon>Agaricales incertae sedis</taxon>
        <taxon>Dendrothele</taxon>
    </lineage>
</organism>
<evidence type="ECO:0000313" key="3">
    <source>
        <dbReference type="Proteomes" id="UP000297245"/>
    </source>
</evidence>
<feature type="compositionally biased region" description="Polar residues" evidence="1">
    <location>
        <begin position="69"/>
        <end position="87"/>
    </location>
</feature>
<name>A0A4V4HFZ0_DENBC</name>
<accession>A0A4V4HFZ0</accession>
<dbReference type="AlphaFoldDB" id="A0A4V4HFZ0"/>
<evidence type="ECO:0000313" key="2">
    <source>
        <dbReference type="EMBL" id="THU96725.1"/>
    </source>
</evidence>
<proteinExistence type="predicted"/>
<feature type="region of interest" description="Disordered" evidence="1">
    <location>
        <begin position="254"/>
        <end position="302"/>
    </location>
</feature>
<keyword evidence="3" id="KW-1185">Reference proteome</keyword>
<protein>
    <submittedName>
        <fullName evidence="2">Uncharacterized protein</fullName>
    </submittedName>
</protein>
<dbReference type="EMBL" id="ML179170">
    <property type="protein sequence ID" value="THU96725.1"/>
    <property type="molecule type" value="Genomic_DNA"/>
</dbReference>